<sequence length="146" mass="16494">MPSLSSRKSTMVDYPKLVACRWMGNGGLVEFENTRPWIREAARRPPSPLRLLFEASPAYHHEAEVAAQHEDFPEIRIVDDEICAVDVWLEFILPEDLYAPAIDGTDGLRAQMMKIGPQVLSLRPCTGKGHDEIGASRARYRHDEHA</sequence>
<dbReference type="AlphaFoldDB" id="A0A176VIX7"/>
<reference evidence="1" key="1">
    <citation type="submission" date="2016-03" db="EMBL/GenBank/DDBJ databases">
        <title>Mechanisms controlling the formation of the plant cell surface in tip-growing cells are functionally conserved among land plants.</title>
        <authorList>
            <person name="Honkanen S."/>
            <person name="Jones V.A."/>
            <person name="Morieri G."/>
            <person name="Champion C."/>
            <person name="Hetherington A.J."/>
            <person name="Kelly S."/>
            <person name="Saint-Marcoux D."/>
            <person name="Proust H."/>
            <person name="Prescott H."/>
            <person name="Dolan L."/>
        </authorList>
    </citation>
    <scope>NUCLEOTIDE SEQUENCE [LARGE SCALE GENOMIC DNA]</scope>
    <source>
        <tissue evidence="1">Whole gametophyte</tissue>
    </source>
</reference>
<comment type="caution">
    <text evidence="1">The sequence shown here is derived from an EMBL/GenBank/DDBJ whole genome shotgun (WGS) entry which is preliminary data.</text>
</comment>
<dbReference type="EMBL" id="LVLJ01003561">
    <property type="protein sequence ID" value="OAE20889.1"/>
    <property type="molecule type" value="Genomic_DNA"/>
</dbReference>
<accession>A0A176VIX7</accession>
<gene>
    <name evidence="1" type="ORF">AXG93_3256s1360</name>
</gene>
<dbReference type="Proteomes" id="UP000077202">
    <property type="component" value="Unassembled WGS sequence"/>
</dbReference>
<proteinExistence type="predicted"/>
<evidence type="ECO:0000313" key="1">
    <source>
        <dbReference type="EMBL" id="OAE20889.1"/>
    </source>
</evidence>
<name>A0A176VIX7_MARPO</name>
<evidence type="ECO:0000313" key="2">
    <source>
        <dbReference type="Proteomes" id="UP000077202"/>
    </source>
</evidence>
<protein>
    <submittedName>
        <fullName evidence="1">Uncharacterized protein</fullName>
    </submittedName>
</protein>
<keyword evidence="2" id="KW-1185">Reference proteome</keyword>
<organism evidence="1 2">
    <name type="scientific">Marchantia polymorpha subsp. ruderalis</name>
    <dbReference type="NCBI Taxonomy" id="1480154"/>
    <lineage>
        <taxon>Eukaryota</taxon>
        <taxon>Viridiplantae</taxon>
        <taxon>Streptophyta</taxon>
        <taxon>Embryophyta</taxon>
        <taxon>Marchantiophyta</taxon>
        <taxon>Marchantiopsida</taxon>
        <taxon>Marchantiidae</taxon>
        <taxon>Marchantiales</taxon>
        <taxon>Marchantiaceae</taxon>
        <taxon>Marchantia</taxon>
    </lineage>
</organism>